<feature type="transmembrane region" description="Helical" evidence="1">
    <location>
        <begin position="185"/>
        <end position="210"/>
    </location>
</feature>
<evidence type="ECO:0000313" key="3">
    <source>
        <dbReference type="Proteomes" id="UP001178507"/>
    </source>
</evidence>
<comment type="caution">
    <text evidence="2">The sequence shown here is derived from an EMBL/GenBank/DDBJ whole genome shotgun (WGS) entry which is preliminary data.</text>
</comment>
<dbReference type="EMBL" id="CAUJNA010000446">
    <property type="protein sequence ID" value="CAJ1377160.1"/>
    <property type="molecule type" value="Genomic_DNA"/>
</dbReference>
<evidence type="ECO:0000313" key="2">
    <source>
        <dbReference type="EMBL" id="CAJ1377160.1"/>
    </source>
</evidence>
<keyword evidence="1" id="KW-0472">Membrane</keyword>
<accession>A0AA36MR55</accession>
<reference evidence="2" key="1">
    <citation type="submission" date="2023-08" db="EMBL/GenBank/DDBJ databases">
        <authorList>
            <person name="Chen Y."/>
            <person name="Shah S."/>
            <person name="Dougan E. K."/>
            <person name="Thang M."/>
            <person name="Chan C."/>
        </authorList>
    </citation>
    <scope>NUCLEOTIDE SEQUENCE</scope>
</reference>
<feature type="transmembrane region" description="Helical" evidence="1">
    <location>
        <begin position="116"/>
        <end position="137"/>
    </location>
</feature>
<dbReference type="PROSITE" id="PS51257">
    <property type="entry name" value="PROKAR_LIPOPROTEIN"/>
    <property type="match status" value="1"/>
</dbReference>
<proteinExistence type="predicted"/>
<keyword evidence="1" id="KW-0812">Transmembrane</keyword>
<evidence type="ECO:0000256" key="1">
    <source>
        <dbReference type="SAM" id="Phobius"/>
    </source>
</evidence>
<name>A0AA36MR55_9DINO</name>
<sequence length="219" mass="24181">MRLPVEWQRIKEEAFAHPCLVAACLAAWPAIHCLSLCLSLLAGEFISSWAFHLALHIAGHGTAWQGVGDESEEARLAGSYWQLGFLGVASCVPPACVISVICLLQLTGELSRRRAVWALYAQLLAALWALLSLLLMLRLCQNWRNATCQKAEKKGDIICQDQVMTVRVFSELACYFETALECELVFIILCCYFFNALVSLLGSALGAFGAPRLRSNQPF</sequence>
<feature type="transmembrane region" description="Helical" evidence="1">
    <location>
        <begin position="80"/>
        <end position="104"/>
    </location>
</feature>
<feature type="transmembrane region" description="Helical" evidence="1">
    <location>
        <begin position="20"/>
        <end position="42"/>
    </location>
</feature>
<keyword evidence="3" id="KW-1185">Reference proteome</keyword>
<organism evidence="2 3">
    <name type="scientific">Effrenium voratum</name>
    <dbReference type="NCBI Taxonomy" id="2562239"/>
    <lineage>
        <taxon>Eukaryota</taxon>
        <taxon>Sar</taxon>
        <taxon>Alveolata</taxon>
        <taxon>Dinophyceae</taxon>
        <taxon>Suessiales</taxon>
        <taxon>Symbiodiniaceae</taxon>
        <taxon>Effrenium</taxon>
    </lineage>
</organism>
<dbReference type="AlphaFoldDB" id="A0AA36MR55"/>
<keyword evidence="1" id="KW-1133">Transmembrane helix</keyword>
<protein>
    <submittedName>
        <fullName evidence="2">Uncharacterized protein</fullName>
    </submittedName>
</protein>
<gene>
    <name evidence="2" type="ORF">EVOR1521_LOCUS6044</name>
</gene>
<dbReference type="Proteomes" id="UP001178507">
    <property type="component" value="Unassembled WGS sequence"/>
</dbReference>